<dbReference type="EMBL" id="KZ819288">
    <property type="protein sequence ID" value="PWN99343.1"/>
    <property type="molecule type" value="Genomic_DNA"/>
</dbReference>
<gene>
    <name evidence="2" type="ORF">FA09DRAFT_337483</name>
</gene>
<evidence type="ECO:0000313" key="2">
    <source>
        <dbReference type="EMBL" id="PWN99343.1"/>
    </source>
</evidence>
<dbReference type="RefSeq" id="XP_025599622.1">
    <property type="nucleotide sequence ID" value="XM_025744000.1"/>
</dbReference>
<accession>A0A316ZGD4</accession>
<reference evidence="2 3" key="1">
    <citation type="journal article" date="2018" name="Mol. Biol. Evol.">
        <title>Broad Genomic Sampling Reveals a Smut Pathogenic Ancestry of the Fungal Clade Ustilaginomycotina.</title>
        <authorList>
            <person name="Kijpornyongpan T."/>
            <person name="Mondo S.J."/>
            <person name="Barry K."/>
            <person name="Sandor L."/>
            <person name="Lee J."/>
            <person name="Lipzen A."/>
            <person name="Pangilinan J."/>
            <person name="LaButti K."/>
            <person name="Hainaut M."/>
            <person name="Henrissat B."/>
            <person name="Grigoriev I.V."/>
            <person name="Spatafora J.W."/>
            <person name="Aime M.C."/>
        </authorList>
    </citation>
    <scope>NUCLEOTIDE SEQUENCE [LARGE SCALE GENOMIC DNA]</scope>
    <source>
        <strain evidence="2 3">MCA 4186</strain>
    </source>
</reference>
<evidence type="ECO:0000256" key="1">
    <source>
        <dbReference type="SAM" id="SignalP"/>
    </source>
</evidence>
<feature type="chain" id="PRO_5016262651" evidence="1">
    <location>
        <begin position="20"/>
        <end position="160"/>
    </location>
</feature>
<dbReference type="GeneID" id="37271544"/>
<keyword evidence="1" id="KW-0732">Signal</keyword>
<proteinExistence type="predicted"/>
<dbReference type="Proteomes" id="UP000245946">
    <property type="component" value="Unassembled WGS sequence"/>
</dbReference>
<sequence length="160" mass="15109">MHVFRPFFLLASLAAAAAAQSTITLASTAGVPATQNVGNGDSTATFAAPSSSTASFASAPSSTPVATPSVTLTGSELSAYEASISTRNAQVSGMTGIGNIIGISSLGPGYAESTSNTASAAASSSSGSSGRTDGAVGAASSGVAAWAGLGFAAVVAAVVL</sequence>
<feature type="signal peptide" evidence="1">
    <location>
        <begin position="1"/>
        <end position="19"/>
    </location>
</feature>
<dbReference type="AlphaFoldDB" id="A0A316ZGD4"/>
<keyword evidence="3" id="KW-1185">Reference proteome</keyword>
<organism evidence="2 3">
    <name type="scientific">Tilletiopsis washingtonensis</name>
    <dbReference type="NCBI Taxonomy" id="58919"/>
    <lineage>
        <taxon>Eukaryota</taxon>
        <taxon>Fungi</taxon>
        <taxon>Dikarya</taxon>
        <taxon>Basidiomycota</taxon>
        <taxon>Ustilaginomycotina</taxon>
        <taxon>Exobasidiomycetes</taxon>
        <taxon>Entylomatales</taxon>
        <taxon>Entylomatales incertae sedis</taxon>
        <taxon>Tilletiopsis</taxon>
    </lineage>
</organism>
<name>A0A316ZGD4_9BASI</name>
<protein>
    <submittedName>
        <fullName evidence="2">Uncharacterized protein</fullName>
    </submittedName>
</protein>
<evidence type="ECO:0000313" key="3">
    <source>
        <dbReference type="Proteomes" id="UP000245946"/>
    </source>
</evidence>